<evidence type="ECO:0000313" key="2">
    <source>
        <dbReference type="Proteomes" id="UP000018004"/>
    </source>
</evidence>
<gene>
    <name evidence="1" type="ORF">FLJC2902T_26860</name>
</gene>
<reference evidence="1 2" key="1">
    <citation type="submission" date="2013-08" db="EMBL/GenBank/DDBJ databases">
        <title>Flavobacterium limnosediminis JC2902 genome sequencing.</title>
        <authorList>
            <person name="Lee K."/>
            <person name="Yi H."/>
            <person name="Park S."/>
            <person name="Chun J."/>
        </authorList>
    </citation>
    <scope>NUCLEOTIDE SEQUENCE [LARGE SCALE GENOMIC DNA]</scope>
    <source>
        <strain evidence="1 2">JC2902</strain>
    </source>
</reference>
<dbReference type="Proteomes" id="UP000018004">
    <property type="component" value="Unassembled WGS sequence"/>
</dbReference>
<proteinExistence type="predicted"/>
<keyword evidence="2" id="KW-1185">Reference proteome</keyword>
<organism evidence="1 2">
    <name type="scientific">Flavobacterium limnosediminis JC2902</name>
    <dbReference type="NCBI Taxonomy" id="1341181"/>
    <lineage>
        <taxon>Bacteria</taxon>
        <taxon>Pseudomonadati</taxon>
        <taxon>Bacteroidota</taxon>
        <taxon>Flavobacteriia</taxon>
        <taxon>Flavobacteriales</taxon>
        <taxon>Flavobacteriaceae</taxon>
        <taxon>Flavobacterium</taxon>
    </lineage>
</organism>
<name>V6SI14_9FLAO</name>
<dbReference type="EMBL" id="AVGG01000019">
    <property type="protein sequence ID" value="ESU26206.1"/>
    <property type="molecule type" value="Genomic_DNA"/>
</dbReference>
<comment type="caution">
    <text evidence="1">The sequence shown here is derived from an EMBL/GenBank/DDBJ whole genome shotgun (WGS) entry which is preliminary data.</text>
</comment>
<dbReference type="PATRIC" id="fig|1341181.4.peg.2644"/>
<sequence>MLVNDAVNAFPEQTDNACAGTDGAGFILTVKDADFNGHKPGGSEDVNVNVTAPT</sequence>
<dbReference type="AlphaFoldDB" id="V6SI14"/>
<evidence type="ECO:0000313" key="1">
    <source>
        <dbReference type="EMBL" id="ESU26206.1"/>
    </source>
</evidence>
<protein>
    <submittedName>
        <fullName evidence="1">Uncharacterized protein</fullName>
    </submittedName>
</protein>
<accession>V6SI14</accession>